<feature type="compositionally biased region" description="Polar residues" evidence="1">
    <location>
        <begin position="111"/>
        <end position="121"/>
    </location>
</feature>
<evidence type="ECO:0000313" key="2">
    <source>
        <dbReference type="EMBL" id="KAJ7387097.1"/>
    </source>
</evidence>
<reference evidence="2" key="1">
    <citation type="submission" date="2023-01" db="EMBL/GenBank/DDBJ databases">
        <title>Genome assembly of the deep-sea coral Lophelia pertusa.</title>
        <authorList>
            <person name="Herrera S."/>
            <person name="Cordes E."/>
        </authorList>
    </citation>
    <scope>NUCLEOTIDE SEQUENCE</scope>
    <source>
        <strain evidence="2">USNM1676648</strain>
        <tissue evidence="2">Polyp</tissue>
    </source>
</reference>
<keyword evidence="3" id="KW-1185">Reference proteome</keyword>
<organism evidence="2 3">
    <name type="scientific">Desmophyllum pertusum</name>
    <dbReference type="NCBI Taxonomy" id="174260"/>
    <lineage>
        <taxon>Eukaryota</taxon>
        <taxon>Metazoa</taxon>
        <taxon>Cnidaria</taxon>
        <taxon>Anthozoa</taxon>
        <taxon>Hexacorallia</taxon>
        <taxon>Scleractinia</taxon>
        <taxon>Caryophylliina</taxon>
        <taxon>Caryophylliidae</taxon>
        <taxon>Desmophyllum</taxon>
    </lineage>
</organism>
<feature type="region of interest" description="Disordered" evidence="1">
    <location>
        <begin position="1"/>
        <end position="139"/>
    </location>
</feature>
<name>A0A9W9ZSJ2_9CNID</name>
<comment type="caution">
    <text evidence="2">The sequence shown here is derived from an EMBL/GenBank/DDBJ whole genome shotgun (WGS) entry which is preliminary data.</text>
</comment>
<evidence type="ECO:0000256" key="1">
    <source>
        <dbReference type="SAM" id="MobiDB-lite"/>
    </source>
</evidence>
<evidence type="ECO:0000313" key="3">
    <source>
        <dbReference type="Proteomes" id="UP001163046"/>
    </source>
</evidence>
<dbReference type="PANTHER" id="PTHR36474">
    <property type="entry name" value="PROTEIN LIAT1"/>
    <property type="match status" value="1"/>
</dbReference>
<dbReference type="OrthoDB" id="5980196at2759"/>
<dbReference type="Proteomes" id="UP001163046">
    <property type="component" value="Unassembled WGS sequence"/>
</dbReference>
<accession>A0A9W9ZSJ2</accession>
<dbReference type="PANTHER" id="PTHR36474:SF1">
    <property type="entry name" value="PROTEIN LIAT1"/>
    <property type="match status" value="1"/>
</dbReference>
<gene>
    <name evidence="2" type="ORF">OS493_004061</name>
</gene>
<dbReference type="InterPro" id="IPR038794">
    <property type="entry name" value="LIAT1"/>
</dbReference>
<feature type="compositionally biased region" description="Low complexity" evidence="1">
    <location>
        <begin position="74"/>
        <end position="107"/>
    </location>
</feature>
<dbReference type="AlphaFoldDB" id="A0A9W9ZSJ2"/>
<protein>
    <submittedName>
        <fullName evidence="2">Uncharacterized protein</fullName>
    </submittedName>
</protein>
<dbReference type="EMBL" id="MU825874">
    <property type="protein sequence ID" value="KAJ7387097.1"/>
    <property type="molecule type" value="Genomic_DNA"/>
</dbReference>
<proteinExistence type="predicted"/>
<sequence length="195" mass="21534">MPTQGKKSVSVTPTERSAKPKKKKKKDSGRISRNSNSKTPASGHDSSSEGTQRKTRAKSRAETYTVIADKKVVSDLSSKSCSSSAQNTSTSSWRTGSSDGRSTSSSGENFGATSCINSASSDEMRARESDLNSLAVASSSSLTRIKEALRWDFTDCEDPDEEEERLRIYKLHRRKRYMDFLHKRNGDEPPSSFYA</sequence>
<feature type="compositionally biased region" description="Polar residues" evidence="1">
    <location>
        <begin position="1"/>
        <end position="15"/>
    </location>
</feature>
<feature type="compositionally biased region" description="Polar residues" evidence="1">
    <location>
        <begin position="31"/>
        <end position="50"/>
    </location>
</feature>